<proteinExistence type="predicted"/>
<gene>
    <name evidence="1" type="ORF">HAX54_035824</name>
</gene>
<evidence type="ECO:0000313" key="1">
    <source>
        <dbReference type="EMBL" id="MCD7447893.1"/>
    </source>
</evidence>
<name>A0ABS8RMJ1_DATST</name>
<reference evidence="1 2" key="1">
    <citation type="journal article" date="2021" name="BMC Genomics">
        <title>Datura genome reveals duplications of psychoactive alkaloid biosynthetic genes and high mutation rate following tissue culture.</title>
        <authorList>
            <person name="Rajewski A."/>
            <person name="Carter-House D."/>
            <person name="Stajich J."/>
            <person name="Litt A."/>
        </authorList>
    </citation>
    <scope>NUCLEOTIDE SEQUENCE [LARGE SCALE GENOMIC DNA]</scope>
    <source>
        <strain evidence="1">AR-01</strain>
    </source>
</reference>
<organism evidence="1 2">
    <name type="scientific">Datura stramonium</name>
    <name type="common">Jimsonweed</name>
    <name type="synonym">Common thornapple</name>
    <dbReference type="NCBI Taxonomy" id="4076"/>
    <lineage>
        <taxon>Eukaryota</taxon>
        <taxon>Viridiplantae</taxon>
        <taxon>Streptophyta</taxon>
        <taxon>Embryophyta</taxon>
        <taxon>Tracheophyta</taxon>
        <taxon>Spermatophyta</taxon>
        <taxon>Magnoliopsida</taxon>
        <taxon>eudicotyledons</taxon>
        <taxon>Gunneridae</taxon>
        <taxon>Pentapetalae</taxon>
        <taxon>asterids</taxon>
        <taxon>lamiids</taxon>
        <taxon>Solanales</taxon>
        <taxon>Solanaceae</taxon>
        <taxon>Solanoideae</taxon>
        <taxon>Datureae</taxon>
        <taxon>Datura</taxon>
    </lineage>
</organism>
<dbReference type="EMBL" id="JACEIK010000047">
    <property type="protein sequence ID" value="MCD7447893.1"/>
    <property type="molecule type" value="Genomic_DNA"/>
</dbReference>
<accession>A0ABS8RMJ1</accession>
<protein>
    <submittedName>
        <fullName evidence="1">Uncharacterized protein</fullName>
    </submittedName>
</protein>
<keyword evidence="2" id="KW-1185">Reference proteome</keyword>
<dbReference type="Proteomes" id="UP000823775">
    <property type="component" value="Unassembled WGS sequence"/>
</dbReference>
<comment type="caution">
    <text evidence="1">The sequence shown here is derived from an EMBL/GenBank/DDBJ whole genome shotgun (WGS) entry which is preliminary data.</text>
</comment>
<evidence type="ECO:0000313" key="2">
    <source>
        <dbReference type="Proteomes" id="UP000823775"/>
    </source>
</evidence>
<sequence length="107" mass="12145">MLWHVKMHGTEIEMPQVLQFPHGGQAPSAIEALIMRLRRLPGWAKHTQQAFLTSRRELDLLRGCTAMNMEKADVLGLGQQMVMEISDNHLLGLLIRPQFGYLNQVLA</sequence>